<dbReference type="InterPro" id="IPR000897">
    <property type="entry name" value="SRP54_GTPase_dom"/>
</dbReference>
<dbReference type="GO" id="GO:0005525">
    <property type="term" value="F:GTP binding"/>
    <property type="evidence" value="ECO:0007669"/>
    <property type="project" value="UniProtKB-KW"/>
</dbReference>
<feature type="region of interest" description="Disordered" evidence="3">
    <location>
        <begin position="101"/>
        <end position="135"/>
    </location>
</feature>
<evidence type="ECO:0000256" key="1">
    <source>
        <dbReference type="ARBA" id="ARBA00022741"/>
    </source>
</evidence>
<dbReference type="KEGG" id="parq:DSM112329_00077"/>
<evidence type="ECO:0000313" key="5">
    <source>
        <dbReference type="EMBL" id="XAY03265.1"/>
    </source>
</evidence>
<feature type="region of interest" description="Disordered" evidence="3">
    <location>
        <begin position="149"/>
        <end position="179"/>
    </location>
</feature>
<name>A0AAU7ANP0_9ACTN</name>
<dbReference type="SMART" id="SM00962">
    <property type="entry name" value="SRP54"/>
    <property type="match status" value="1"/>
</dbReference>
<feature type="region of interest" description="Disordered" evidence="3">
    <location>
        <begin position="216"/>
        <end position="255"/>
    </location>
</feature>
<evidence type="ECO:0000256" key="2">
    <source>
        <dbReference type="ARBA" id="ARBA00023134"/>
    </source>
</evidence>
<dbReference type="RefSeq" id="WP_354699819.1">
    <property type="nucleotide sequence ID" value="NZ_CP114014.1"/>
</dbReference>
<feature type="compositionally biased region" description="Pro residues" evidence="3">
    <location>
        <begin position="228"/>
        <end position="246"/>
    </location>
</feature>
<dbReference type="SUPFAM" id="SSF52540">
    <property type="entry name" value="P-loop containing nucleoside triphosphate hydrolases"/>
    <property type="match status" value="1"/>
</dbReference>
<keyword evidence="1" id="KW-0547">Nucleotide-binding</keyword>
<dbReference type="InterPro" id="IPR027417">
    <property type="entry name" value="P-loop_NTPase"/>
</dbReference>
<gene>
    <name evidence="5" type="ORF">DSM112329_00077</name>
</gene>
<keyword evidence="2" id="KW-0342">GTP-binding</keyword>
<accession>A0AAU7ANP0</accession>
<feature type="compositionally biased region" description="Low complexity" evidence="3">
    <location>
        <begin position="101"/>
        <end position="124"/>
    </location>
</feature>
<dbReference type="Pfam" id="PF00448">
    <property type="entry name" value="SRP54"/>
    <property type="match status" value="1"/>
</dbReference>
<dbReference type="EMBL" id="CP114014">
    <property type="protein sequence ID" value="XAY03265.1"/>
    <property type="molecule type" value="Genomic_DNA"/>
</dbReference>
<dbReference type="GO" id="GO:0006614">
    <property type="term" value="P:SRP-dependent cotranslational protein targeting to membrane"/>
    <property type="evidence" value="ECO:0007669"/>
    <property type="project" value="InterPro"/>
</dbReference>
<dbReference type="AlphaFoldDB" id="A0AAU7ANP0"/>
<protein>
    <recommendedName>
        <fullName evidence="4">SRP54-type proteins GTP-binding domain-containing protein</fullName>
    </recommendedName>
</protein>
<organism evidence="5">
    <name type="scientific">Paraconexibacter sp. AEG42_29</name>
    <dbReference type="NCBI Taxonomy" id="2997339"/>
    <lineage>
        <taxon>Bacteria</taxon>
        <taxon>Bacillati</taxon>
        <taxon>Actinomycetota</taxon>
        <taxon>Thermoleophilia</taxon>
        <taxon>Solirubrobacterales</taxon>
        <taxon>Paraconexibacteraceae</taxon>
        <taxon>Paraconexibacter</taxon>
    </lineage>
</organism>
<evidence type="ECO:0000256" key="3">
    <source>
        <dbReference type="SAM" id="MobiDB-lite"/>
    </source>
</evidence>
<feature type="domain" description="SRP54-type proteins GTP-binding" evidence="4">
    <location>
        <begin position="357"/>
        <end position="546"/>
    </location>
</feature>
<reference evidence="5" key="1">
    <citation type="submission" date="2022-12" db="EMBL/GenBank/DDBJ databases">
        <title>Paraconexibacter alkalitolerans sp. nov. and Baekduia alba sp. nov., isolated from soil and emended description of the genera Paraconexibacter (Chun et al., 2020) and Baekduia (An et al., 2020).</title>
        <authorList>
            <person name="Vieira S."/>
            <person name="Huber K.J."/>
            <person name="Geppert A."/>
            <person name="Wolf J."/>
            <person name="Neumann-Schaal M."/>
            <person name="Muesken M."/>
            <person name="Overmann J."/>
        </authorList>
    </citation>
    <scope>NUCLEOTIDE SEQUENCE</scope>
    <source>
        <strain evidence="5">AEG42_29</strain>
    </source>
</reference>
<dbReference type="Gene3D" id="3.40.50.300">
    <property type="entry name" value="P-loop containing nucleotide triphosphate hydrolases"/>
    <property type="match status" value="1"/>
</dbReference>
<proteinExistence type="predicted"/>
<sequence length="555" mass="54923">MTTTQQDGIQTFTGSALEELLPQIRQQLGEDAIILARRDGTAGGFGGFFARRTVEVDAMPATVPASASIDVSGDDADPYAEDRVPGPAAFGIDAYAAPRAATPAGAASPTQPAPAGLDGPAGPDEPADPTGVPPRDALEAAAAFDAAAAALRRAAPRPADDNGDGDAAQSATPPAPRLAPREAAAFAEQLAGLMGDRPPPAAPLLRPTVVPGVDAMPGFVTAGGDAPDPAPDPAPRAAPAPSPDPAPGWGTVPAPIPGLVKRSPAADLDDADALVQASAPAVEPPAAAFRVPVAPGLGPDGAELLATGLSAALAAELVHTAGAHVAPLAQDSSPRGVLRTALAARIPVAAPVRGPGGAVIGFVGPGGSGKTRCVARLATAYARRSQLPVACISLRPLDGGAELAALLGPAGVPVHAEDDVAAAAQRIGALRAGTIVLLDTPGVSPRAEAELRTLAADLRRLAADELHLTVPATIGALAARELATAGRQLGVVGIALTHADETAALGTVVELAIDTGVPLTYVARGTALDGGMRPAAADALAFAMLGPVDRDDELV</sequence>
<evidence type="ECO:0000259" key="4">
    <source>
        <dbReference type="SMART" id="SM00962"/>
    </source>
</evidence>